<evidence type="ECO:0000256" key="5">
    <source>
        <dbReference type="ARBA" id="ARBA00023033"/>
    </source>
</evidence>
<dbReference type="InterPro" id="IPR002938">
    <property type="entry name" value="FAD-bd"/>
</dbReference>
<evidence type="ECO:0000256" key="1">
    <source>
        <dbReference type="ARBA" id="ARBA00007992"/>
    </source>
</evidence>
<dbReference type="PRINTS" id="PR00420">
    <property type="entry name" value="RNGMNOXGNASE"/>
</dbReference>
<dbReference type="STRING" id="554155.C5FLG6"/>
<dbReference type="OrthoDB" id="16820at2759"/>
<dbReference type="InterPro" id="IPR036188">
    <property type="entry name" value="FAD/NAD-bd_sf"/>
</dbReference>
<evidence type="ECO:0000313" key="8">
    <source>
        <dbReference type="Proteomes" id="UP000002035"/>
    </source>
</evidence>
<reference evidence="8" key="1">
    <citation type="journal article" date="2012" name="MBio">
        <title>Comparative genome analysis of Trichophyton rubrum and related dermatophytes reveals candidate genes involved in infection.</title>
        <authorList>
            <person name="Martinez D.A."/>
            <person name="Oliver B.G."/>
            <person name="Graeser Y."/>
            <person name="Goldberg J.M."/>
            <person name="Li W."/>
            <person name="Martinez-Rossi N.M."/>
            <person name="Monod M."/>
            <person name="Shelest E."/>
            <person name="Barton R.C."/>
            <person name="Birch E."/>
            <person name="Brakhage A.A."/>
            <person name="Chen Z."/>
            <person name="Gurr S.J."/>
            <person name="Heiman D."/>
            <person name="Heitman J."/>
            <person name="Kosti I."/>
            <person name="Rossi A."/>
            <person name="Saif S."/>
            <person name="Samalova M."/>
            <person name="Saunders C.W."/>
            <person name="Shea T."/>
            <person name="Summerbell R.C."/>
            <person name="Xu J."/>
            <person name="Young S."/>
            <person name="Zeng Q."/>
            <person name="Birren B.W."/>
            <person name="Cuomo C.A."/>
            <person name="White T.C."/>
        </authorList>
    </citation>
    <scope>NUCLEOTIDE SEQUENCE [LARGE SCALE GENOMIC DNA]</scope>
    <source>
        <strain evidence="8">ATCC MYA-4605 / CBS 113480</strain>
    </source>
</reference>
<accession>C5FLG6</accession>
<dbReference type="HOGENOM" id="CLU_009665_19_5_1"/>
<dbReference type="SUPFAM" id="SSF51905">
    <property type="entry name" value="FAD/NAD(P)-binding domain"/>
    <property type="match status" value="1"/>
</dbReference>
<dbReference type="RefSeq" id="XP_002847851.1">
    <property type="nucleotide sequence ID" value="XM_002847805.1"/>
</dbReference>
<dbReference type="Gene3D" id="3.50.50.60">
    <property type="entry name" value="FAD/NAD(P)-binding domain"/>
    <property type="match status" value="1"/>
</dbReference>
<keyword evidence="3" id="KW-0274">FAD</keyword>
<evidence type="ECO:0000256" key="3">
    <source>
        <dbReference type="ARBA" id="ARBA00022827"/>
    </source>
</evidence>
<evidence type="ECO:0000256" key="4">
    <source>
        <dbReference type="ARBA" id="ARBA00023002"/>
    </source>
</evidence>
<dbReference type="eggNOG" id="KOG2614">
    <property type="taxonomic scope" value="Eukaryota"/>
</dbReference>
<evidence type="ECO:0000313" key="7">
    <source>
        <dbReference type="EMBL" id="EEQ30538.1"/>
    </source>
</evidence>
<keyword evidence="5" id="KW-0503">Monooxygenase</keyword>
<evidence type="ECO:0000256" key="2">
    <source>
        <dbReference type="ARBA" id="ARBA00022630"/>
    </source>
</evidence>
<dbReference type="VEuPathDB" id="FungiDB:MCYG_03357"/>
<dbReference type="PANTHER" id="PTHR13789">
    <property type="entry name" value="MONOOXYGENASE"/>
    <property type="match status" value="1"/>
</dbReference>
<dbReference type="GO" id="GO:0071949">
    <property type="term" value="F:FAD binding"/>
    <property type="evidence" value="ECO:0007669"/>
    <property type="project" value="InterPro"/>
</dbReference>
<gene>
    <name evidence="7" type="ORF">MCYG_03357</name>
</gene>
<name>C5FLG6_ARTOC</name>
<evidence type="ECO:0000259" key="6">
    <source>
        <dbReference type="Pfam" id="PF01494"/>
    </source>
</evidence>
<comment type="similarity">
    <text evidence="1">Belongs to the paxM FAD-dependent monooxygenase family.</text>
</comment>
<dbReference type="GO" id="GO:0004497">
    <property type="term" value="F:monooxygenase activity"/>
    <property type="evidence" value="ECO:0007669"/>
    <property type="project" value="UniProtKB-KW"/>
</dbReference>
<dbReference type="AlphaFoldDB" id="C5FLG6"/>
<keyword evidence="2" id="KW-0285">Flavoprotein</keyword>
<dbReference type="InterPro" id="IPR050493">
    <property type="entry name" value="FAD-dep_Monooxygenase_BioMet"/>
</dbReference>
<dbReference type="Pfam" id="PF01494">
    <property type="entry name" value="FAD_binding_3"/>
    <property type="match status" value="1"/>
</dbReference>
<dbReference type="PANTHER" id="PTHR13789:SF309">
    <property type="entry name" value="PUTATIVE (AFU_ORTHOLOGUE AFUA_6G14510)-RELATED"/>
    <property type="match status" value="1"/>
</dbReference>
<dbReference type="GeneID" id="9230613"/>
<organism evidence="7 8">
    <name type="scientific">Arthroderma otae (strain ATCC MYA-4605 / CBS 113480)</name>
    <name type="common">Microsporum canis</name>
    <dbReference type="NCBI Taxonomy" id="554155"/>
    <lineage>
        <taxon>Eukaryota</taxon>
        <taxon>Fungi</taxon>
        <taxon>Dikarya</taxon>
        <taxon>Ascomycota</taxon>
        <taxon>Pezizomycotina</taxon>
        <taxon>Eurotiomycetes</taxon>
        <taxon>Eurotiomycetidae</taxon>
        <taxon>Onygenales</taxon>
        <taxon>Arthrodermataceae</taxon>
        <taxon>Microsporum</taxon>
    </lineage>
</organism>
<dbReference type="OMA" id="RRMWEKN"/>
<proteinExistence type="inferred from homology"/>
<feature type="domain" description="FAD-binding" evidence="6">
    <location>
        <begin position="7"/>
        <end position="333"/>
    </location>
</feature>
<dbReference type="Proteomes" id="UP000002035">
    <property type="component" value="Unassembled WGS sequence"/>
</dbReference>
<sequence length="445" mass="48973">MAPPRNILVLGGGIAGIAAALALSKELSPKVPGLRITIFELHHVPSTSGGAINLNPAAQRHLNHLGVLKELDRMGADGGVEVKEVELFSIHSGRRLGRVDFSGKDGRGYGGYKARRVMRISLHLALLAAAEKASNIDVQFGKKVIDGIESGQTVTIFFEDGSHAVGDLALGCDGVHSPTRMRLVDPSTLSEYTGVCFIQTTIKTSQIAAPVHFETTAMNRARHGGLLTTYYHSTKEDIFVAALAEVDAAEISSESSSPRYRSSTTRHRRTTSERLRDEVCGRFGDCAIPCVREIIEKSTNWALYPVYQLPPDRKWYTERTLLLGDAAHAMPPRDESAAYALDDAILFSRVLSLYIYQPIREAFGVYESMRRSSVTKAYNSSNVTWAANKGSGRWTNRLEECLTPWQLYKDRKARIGAWEFDASTLHIPPPPRPPCQPSLCSLGHR</sequence>
<dbReference type="EMBL" id="DS995703">
    <property type="protein sequence ID" value="EEQ30538.1"/>
    <property type="molecule type" value="Genomic_DNA"/>
</dbReference>
<keyword evidence="8" id="KW-1185">Reference proteome</keyword>
<protein>
    <submittedName>
        <fullName evidence="7">Salicylate hydroxylase</fullName>
    </submittedName>
</protein>
<keyword evidence="4" id="KW-0560">Oxidoreductase</keyword>